<keyword evidence="13" id="KW-1185">Reference proteome</keyword>
<evidence type="ECO:0000256" key="7">
    <source>
        <dbReference type="ARBA" id="ARBA00022723"/>
    </source>
</evidence>
<dbReference type="SUPFAM" id="SSF142754">
    <property type="entry name" value="NadA-like"/>
    <property type="match status" value="1"/>
</dbReference>
<dbReference type="KEGG" id="bpg:Bathy06g00130"/>
<dbReference type="Proteomes" id="UP000198341">
    <property type="component" value="Chromosome 6"/>
</dbReference>
<comment type="pathway">
    <text evidence="2">Cofactor biosynthesis; NAD(+) biosynthesis; quinolinate from iminoaspartate: step 1/1.</text>
</comment>
<evidence type="ECO:0000259" key="11">
    <source>
        <dbReference type="Pfam" id="PF02657"/>
    </source>
</evidence>
<evidence type="ECO:0000256" key="8">
    <source>
        <dbReference type="ARBA" id="ARBA00023004"/>
    </source>
</evidence>
<feature type="compositionally biased region" description="Basic and acidic residues" evidence="10">
    <location>
        <begin position="582"/>
        <end position="592"/>
    </location>
</feature>
<dbReference type="AlphaFoldDB" id="K8EH34"/>
<feature type="region of interest" description="Disordered" evidence="10">
    <location>
        <begin position="1"/>
        <end position="97"/>
    </location>
</feature>
<comment type="cofactor">
    <cofactor evidence="1">
        <name>[4Fe-4S] cluster</name>
        <dbReference type="ChEBI" id="CHEBI:49883"/>
    </cofactor>
</comment>
<feature type="region of interest" description="Disordered" evidence="10">
    <location>
        <begin position="570"/>
        <end position="605"/>
    </location>
</feature>
<evidence type="ECO:0000313" key="13">
    <source>
        <dbReference type="Proteomes" id="UP000198341"/>
    </source>
</evidence>
<reference evidence="12 13" key="1">
    <citation type="submission" date="2011-10" db="EMBL/GenBank/DDBJ databases">
        <authorList>
            <person name="Genoscope - CEA"/>
        </authorList>
    </citation>
    <scope>NUCLEOTIDE SEQUENCE [LARGE SCALE GENOMIC DNA]</scope>
    <source>
        <strain evidence="12 13">RCC 1105</strain>
    </source>
</reference>
<dbReference type="InterPro" id="IPR003808">
    <property type="entry name" value="Fe-S_metab-assoc_dom"/>
</dbReference>
<dbReference type="OrthoDB" id="66991at2759"/>
<dbReference type="GO" id="GO:0046872">
    <property type="term" value="F:metal ion binding"/>
    <property type="evidence" value="ECO:0007669"/>
    <property type="project" value="UniProtKB-KW"/>
</dbReference>
<evidence type="ECO:0000256" key="9">
    <source>
        <dbReference type="ARBA" id="ARBA00023014"/>
    </source>
</evidence>
<dbReference type="eggNOG" id="ENOG502QPQ6">
    <property type="taxonomic scope" value="Eukaryota"/>
</dbReference>
<feature type="compositionally biased region" description="Low complexity" evidence="10">
    <location>
        <begin position="1"/>
        <end position="31"/>
    </location>
</feature>
<dbReference type="GO" id="GO:0034628">
    <property type="term" value="P:'de novo' NAD+ biosynthetic process from L-aspartate"/>
    <property type="evidence" value="ECO:0007669"/>
    <property type="project" value="TreeGrafter"/>
</dbReference>
<dbReference type="Gene3D" id="3.40.50.10800">
    <property type="entry name" value="NadA-like"/>
    <property type="match status" value="2"/>
</dbReference>
<sequence>MSSSSFTSSCCCSRSSASKIFSSPSSKSSRSSVRRKEKATTTSSSSSSSSSSSRRRRRQRRERVSSIIASSSSSSSSNSSESSSSSSSSLTKEEKKEATKKLLQSQVDVVELSLAERNQNTRVMGCTASQTWVKVSLSREGEGTEGSDGSSAPRLQSYSDSAITRGFLGVVTKMFRGYTLKQIEDIDVESIVAATLRGVSESAVKTSAIDSRQNGFKNALETIKRQARSLLNDFQSDPFPSLIVTKSGCEPKGSFAEAQAKYLTPDDQQVDKLAKLLIEKKCGIVAHFYMDPEVQGVLMRCKAKHPECASRIFISDSLVMADAAVRMVRDEKCENICVLGVDFMSENVRAIIDDAGFPEANVYRMSSDAIGCSLAEAAQTETYEKYLREAGEAKNSLHVIYINTGLDTKASANAKVPTIACTSSNVVNTVLQAAAQIPDVKIFYGPDTYMGGNLVELLTRASTTWSDEEIKQLHPEHDQKSVKKVLDNMEYFRDGACVVHHLFGGEVCRVVRDCYSDAYQAAHFEVPGEMFTLAMEARERNMGVVGSTQNILDFILAKIRGGIEKERKSRELFSSASSSSTPKDKNKHENENNKNNNSTSALEEDGEVYVPERMKFVLGTETGMVTSIVRAVTEELEKNDSSVECEIVFPVSVDSITQVNSSSSGKIVSEAMSSLSIIPGPASGEGCGMDGGCASCPYMKMNSLAALTETLEMIGGESGEKKNFGLELREPKKYEGNNVAKEGCR</sequence>
<gene>
    <name evidence="12" type="primary">QS</name>
    <name evidence="12" type="ORF">Bathy06g00130</name>
</gene>
<keyword evidence="7" id="KW-0479">Metal-binding</keyword>
<organism evidence="12 13">
    <name type="scientific">Bathycoccus prasinos</name>
    <dbReference type="NCBI Taxonomy" id="41875"/>
    <lineage>
        <taxon>Eukaryota</taxon>
        <taxon>Viridiplantae</taxon>
        <taxon>Chlorophyta</taxon>
        <taxon>Mamiellophyceae</taxon>
        <taxon>Mamiellales</taxon>
        <taxon>Bathycoccaceae</taxon>
        <taxon>Bathycoccus</taxon>
    </lineage>
</organism>
<dbReference type="PANTHER" id="PTHR30573">
    <property type="entry name" value="QUINOLINATE SYNTHETASE A"/>
    <property type="match status" value="1"/>
</dbReference>
<dbReference type="Pfam" id="PF02657">
    <property type="entry name" value="SufE"/>
    <property type="match status" value="1"/>
</dbReference>
<dbReference type="GeneID" id="19014994"/>
<evidence type="ECO:0000256" key="2">
    <source>
        <dbReference type="ARBA" id="ARBA00005065"/>
    </source>
</evidence>
<evidence type="ECO:0000256" key="3">
    <source>
        <dbReference type="ARBA" id="ARBA00012669"/>
    </source>
</evidence>
<dbReference type="GO" id="GO:0008987">
    <property type="term" value="F:quinolinate synthetase A activity"/>
    <property type="evidence" value="ECO:0007669"/>
    <property type="project" value="InterPro"/>
</dbReference>
<protein>
    <recommendedName>
        <fullName evidence="3">quinolinate synthase</fullName>
        <ecNumber evidence="3">2.5.1.72</ecNumber>
    </recommendedName>
</protein>
<evidence type="ECO:0000256" key="4">
    <source>
        <dbReference type="ARBA" id="ARBA00022485"/>
    </source>
</evidence>
<evidence type="ECO:0000256" key="5">
    <source>
        <dbReference type="ARBA" id="ARBA00022642"/>
    </source>
</evidence>
<feature type="domain" description="Fe-S metabolism associated" evidence="11">
    <location>
        <begin position="94"/>
        <end position="226"/>
    </location>
</feature>
<evidence type="ECO:0000313" key="12">
    <source>
        <dbReference type="EMBL" id="CCO17432.1"/>
    </source>
</evidence>
<dbReference type="Gene3D" id="3.90.1010.10">
    <property type="match status" value="1"/>
</dbReference>
<dbReference type="InterPro" id="IPR003473">
    <property type="entry name" value="NadA"/>
</dbReference>
<dbReference type="EMBL" id="FO082273">
    <property type="protein sequence ID" value="CCO17432.1"/>
    <property type="molecule type" value="Genomic_DNA"/>
</dbReference>
<dbReference type="PANTHER" id="PTHR30573:SF0">
    <property type="entry name" value="QUINOLINATE SYNTHASE, CHLOROPLASTIC"/>
    <property type="match status" value="1"/>
</dbReference>
<evidence type="ECO:0000256" key="6">
    <source>
        <dbReference type="ARBA" id="ARBA00022679"/>
    </source>
</evidence>
<keyword evidence="4" id="KW-0004">4Fe-4S</keyword>
<feature type="region of interest" description="Disordered" evidence="10">
    <location>
        <begin position="137"/>
        <end position="156"/>
    </location>
</feature>
<keyword evidence="6" id="KW-0808">Transferase</keyword>
<dbReference type="EC" id="2.5.1.72" evidence="3"/>
<feature type="compositionally biased region" description="Low complexity" evidence="10">
    <location>
        <begin position="43"/>
        <end position="52"/>
    </location>
</feature>
<evidence type="ECO:0000256" key="10">
    <source>
        <dbReference type="SAM" id="MobiDB-lite"/>
    </source>
</evidence>
<keyword evidence="8" id="KW-0408">Iron</keyword>
<name>K8EH34_9CHLO</name>
<dbReference type="Pfam" id="PF02445">
    <property type="entry name" value="NadA"/>
    <property type="match status" value="1"/>
</dbReference>
<evidence type="ECO:0000256" key="1">
    <source>
        <dbReference type="ARBA" id="ARBA00001966"/>
    </source>
</evidence>
<keyword evidence="5" id="KW-0662">Pyridine nucleotide biosynthesis</keyword>
<dbReference type="GO" id="GO:0051539">
    <property type="term" value="F:4 iron, 4 sulfur cluster binding"/>
    <property type="evidence" value="ECO:0007669"/>
    <property type="project" value="UniProtKB-KW"/>
</dbReference>
<dbReference type="UniPathway" id="UPA00253">
    <property type="reaction ID" value="UER00327"/>
</dbReference>
<dbReference type="STRING" id="41875.K8EH34"/>
<feature type="compositionally biased region" description="Low complexity" evidence="10">
    <location>
        <begin position="65"/>
        <end position="90"/>
    </location>
</feature>
<keyword evidence="9" id="KW-0411">Iron-sulfur</keyword>
<dbReference type="InterPro" id="IPR036094">
    <property type="entry name" value="NadA_sf"/>
</dbReference>
<accession>K8EH34</accession>
<proteinExistence type="predicted"/>
<dbReference type="RefSeq" id="XP_007512832.1">
    <property type="nucleotide sequence ID" value="XM_007512770.1"/>
</dbReference>
<dbReference type="SUPFAM" id="SSF82649">
    <property type="entry name" value="SufE/NifU"/>
    <property type="match status" value="1"/>
</dbReference>